<dbReference type="Proteomes" id="UP000076501">
    <property type="component" value="Unassembled WGS sequence"/>
</dbReference>
<name>A0A162MYZ8_BACCE</name>
<dbReference type="EMBL" id="LJKA01000042">
    <property type="protein sequence ID" value="KZD34648.1"/>
    <property type="molecule type" value="Genomic_DNA"/>
</dbReference>
<sequence>MSKLLLEEKVNEKRYSLQYKMKVLNYMDRQGTSNRETVG</sequence>
<protein>
    <recommendedName>
        <fullName evidence="3">Transposase</fullName>
    </recommendedName>
</protein>
<accession>A0A162MYZ8</accession>
<dbReference type="PATRIC" id="fig|1396.539.peg.309"/>
<evidence type="ECO:0000313" key="1">
    <source>
        <dbReference type="EMBL" id="KZD34648.1"/>
    </source>
</evidence>
<evidence type="ECO:0000313" key="2">
    <source>
        <dbReference type="Proteomes" id="UP000076501"/>
    </source>
</evidence>
<organism evidence="1 2">
    <name type="scientific">Bacillus cereus</name>
    <dbReference type="NCBI Taxonomy" id="1396"/>
    <lineage>
        <taxon>Bacteria</taxon>
        <taxon>Bacillati</taxon>
        <taxon>Bacillota</taxon>
        <taxon>Bacilli</taxon>
        <taxon>Bacillales</taxon>
        <taxon>Bacillaceae</taxon>
        <taxon>Bacillus</taxon>
        <taxon>Bacillus cereus group</taxon>
    </lineage>
</organism>
<evidence type="ECO:0008006" key="3">
    <source>
        <dbReference type="Google" id="ProtNLM"/>
    </source>
</evidence>
<reference evidence="1 2" key="1">
    <citation type="submission" date="2015-09" db="EMBL/GenBank/DDBJ databases">
        <title>Bacillus cereus food isolates.</title>
        <authorList>
            <person name="Boekhorst J."/>
        </authorList>
    </citation>
    <scope>NUCLEOTIDE SEQUENCE [LARGE SCALE GENOMIC DNA]</scope>
    <source>
        <strain evidence="1 2">B4082</strain>
    </source>
</reference>
<gene>
    <name evidence="1" type="ORF">B4082_2942</name>
</gene>
<comment type="caution">
    <text evidence="1">The sequence shown here is derived from an EMBL/GenBank/DDBJ whole genome shotgun (WGS) entry which is preliminary data.</text>
</comment>
<dbReference type="AlphaFoldDB" id="A0A162MYZ8"/>
<proteinExistence type="predicted"/>